<comment type="caution">
    <text evidence="1">The sequence shown here is derived from an EMBL/GenBank/DDBJ whole genome shotgun (WGS) entry which is preliminary data.</text>
</comment>
<dbReference type="EMBL" id="QHKS01000022">
    <property type="protein sequence ID" value="RDJ99551.1"/>
    <property type="molecule type" value="Genomic_DNA"/>
</dbReference>
<dbReference type="OrthoDB" id="9010323at2"/>
<protein>
    <submittedName>
        <fullName evidence="1">Uncharacterized protein</fullName>
    </submittedName>
</protein>
<dbReference type="AlphaFoldDB" id="A0A370N1Q5"/>
<reference evidence="2" key="1">
    <citation type="submission" date="2018-05" db="EMBL/GenBank/DDBJ databases">
        <authorList>
            <person name="Feng T."/>
        </authorList>
    </citation>
    <scope>NUCLEOTIDE SEQUENCE [LARGE SCALE GENOMIC DNA]</scope>
    <source>
        <strain evidence="2">S27</strain>
    </source>
</reference>
<accession>A0A370N1Q5</accession>
<dbReference type="Proteomes" id="UP000254875">
    <property type="component" value="Unassembled WGS sequence"/>
</dbReference>
<sequence>MSDLQLRGTIMRSQLKPASAAIGSESEYAVERRMRAHVLDTADALRAEKRRVAYATIDSNASKWRYSAVCAKS</sequence>
<organism evidence="1 2">
    <name type="scientific">Paraburkholderia lacunae</name>
    <dbReference type="NCBI Taxonomy" id="2211104"/>
    <lineage>
        <taxon>Bacteria</taxon>
        <taxon>Pseudomonadati</taxon>
        <taxon>Pseudomonadota</taxon>
        <taxon>Betaproteobacteria</taxon>
        <taxon>Burkholderiales</taxon>
        <taxon>Burkholderiaceae</taxon>
        <taxon>Paraburkholderia</taxon>
    </lineage>
</organism>
<proteinExistence type="predicted"/>
<name>A0A370N1Q5_9BURK</name>
<evidence type="ECO:0000313" key="2">
    <source>
        <dbReference type="Proteomes" id="UP000254875"/>
    </source>
</evidence>
<gene>
    <name evidence="1" type="ORF">DLM46_28175</name>
</gene>
<evidence type="ECO:0000313" key="1">
    <source>
        <dbReference type="EMBL" id="RDJ99551.1"/>
    </source>
</evidence>
<keyword evidence="2" id="KW-1185">Reference proteome</keyword>